<dbReference type="GO" id="GO:0019343">
    <property type="term" value="P:cysteine biosynthetic process via cystathionine"/>
    <property type="evidence" value="ECO:0007669"/>
    <property type="project" value="TreeGrafter"/>
</dbReference>
<dbReference type="InterPro" id="IPR000277">
    <property type="entry name" value="Cys/Met-Metab_PyrdxlP-dep_enz"/>
</dbReference>
<dbReference type="InterPro" id="IPR015421">
    <property type="entry name" value="PyrdxlP-dep_Trfase_major"/>
</dbReference>
<dbReference type="SUPFAM" id="SSF53383">
    <property type="entry name" value="PLP-dependent transferases"/>
    <property type="match status" value="1"/>
</dbReference>
<keyword evidence="3 4" id="KW-0663">Pyridoxal phosphate</keyword>
<organism evidence="6 7">
    <name type="scientific">Thermoanaerobacter thermohydrosulfuricus</name>
    <name type="common">Clostridium thermohydrosulfuricum</name>
    <dbReference type="NCBI Taxonomy" id="1516"/>
    <lineage>
        <taxon>Bacteria</taxon>
        <taxon>Bacillati</taxon>
        <taxon>Bacillota</taxon>
        <taxon>Clostridia</taxon>
        <taxon>Thermoanaerobacterales</taxon>
        <taxon>Thermoanaerobacteraceae</taxon>
        <taxon>Thermoanaerobacter</taxon>
    </lineage>
</organism>
<dbReference type="RefSeq" id="WP_004401403.1">
    <property type="nucleotide sequence ID" value="NZ_FNBS01000037.1"/>
</dbReference>
<evidence type="ECO:0000256" key="4">
    <source>
        <dbReference type="PIRSR" id="PIRSR001434-2"/>
    </source>
</evidence>
<dbReference type="FunFam" id="3.40.640.10:FF:000009">
    <property type="entry name" value="Cystathionine gamma-synthase homolog"/>
    <property type="match status" value="1"/>
</dbReference>
<dbReference type="NCBIfam" id="NF005810">
    <property type="entry name" value="PRK07671.1"/>
    <property type="match status" value="1"/>
</dbReference>
<dbReference type="GO" id="GO:0003962">
    <property type="term" value="F:cystathionine gamma-synthase activity"/>
    <property type="evidence" value="ECO:0007669"/>
    <property type="project" value="TreeGrafter"/>
</dbReference>
<name>A0A1I2ARK2_THETY</name>
<dbReference type="PANTHER" id="PTHR11808">
    <property type="entry name" value="TRANS-SULFURATION ENZYME FAMILY MEMBER"/>
    <property type="match status" value="1"/>
</dbReference>
<dbReference type="Proteomes" id="UP000183404">
    <property type="component" value="Unassembled WGS sequence"/>
</dbReference>
<evidence type="ECO:0000256" key="5">
    <source>
        <dbReference type="RuleBase" id="RU362118"/>
    </source>
</evidence>
<dbReference type="CDD" id="cd00614">
    <property type="entry name" value="CGS_like"/>
    <property type="match status" value="1"/>
</dbReference>
<dbReference type="EMBL" id="FNBS01000037">
    <property type="protein sequence ID" value="SDG01053.1"/>
    <property type="molecule type" value="Genomic_DNA"/>
</dbReference>
<dbReference type="PROSITE" id="PS00868">
    <property type="entry name" value="CYS_MET_METAB_PP"/>
    <property type="match status" value="1"/>
</dbReference>
<dbReference type="AlphaFoldDB" id="A0A1I2ARK2"/>
<dbReference type="InterPro" id="IPR054542">
    <property type="entry name" value="Cys_met_metab_PP"/>
</dbReference>
<dbReference type="GO" id="GO:0005737">
    <property type="term" value="C:cytoplasm"/>
    <property type="evidence" value="ECO:0007669"/>
    <property type="project" value="TreeGrafter"/>
</dbReference>
<dbReference type="GO" id="GO:0030170">
    <property type="term" value="F:pyridoxal phosphate binding"/>
    <property type="evidence" value="ECO:0007669"/>
    <property type="project" value="InterPro"/>
</dbReference>
<evidence type="ECO:0000256" key="2">
    <source>
        <dbReference type="ARBA" id="ARBA00009077"/>
    </source>
</evidence>
<dbReference type="Gene3D" id="3.90.1150.10">
    <property type="entry name" value="Aspartate Aminotransferase, domain 1"/>
    <property type="match status" value="1"/>
</dbReference>
<dbReference type="Pfam" id="PF01053">
    <property type="entry name" value="Cys_Met_Meta_PP"/>
    <property type="match status" value="1"/>
</dbReference>
<evidence type="ECO:0000313" key="6">
    <source>
        <dbReference type="EMBL" id="SDG01053.1"/>
    </source>
</evidence>
<accession>A0A1I2ARK2</accession>
<dbReference type="PANTHER" id="PTHR11808:SF15">
    <property type="entry name" value="CYSTATHIONINE GAMMA-LYASE"/>
    <property type="match status" value="1"/>
</dbReference>
<protein>
    <submittedName>
        <fullName evidence="6">Cystathionine beta-lyase</fullName>
    </submittedName>
</protein>
<dbReference type="GO" id="GO:0004123">
    <property type="term" value="F:cystathionine gamma-lyase activity"/>
    <property type="evidence" value="ECO:0007669"/>
    <property type="project" value="TreeGrafter"/>
</dbReference>
<evidence type="ECO:0000256" key="3">
    <source>
        <dbReference type="ARBA" id="ARBA00022898"/>
    </source>
</evidence>
<dbReference type="Gene3D" id="3.40.640.10">
    <property type="entry name" value="Type I PLP-dependent aspartate aminotransferase-like (Major domain)"/>
    <property type="match status" value="1"/>
</dbReference>
<keyword evidence="6" id="KW-0456">Lyase</keyword>
<evidence type="ECO:0000256" key="1">
    <source>
        <dbReference type="ARBA" id="ARBA00001933"/>
    </source>
</evidence>
<reference evidence="6 7" key="1">
    <citation type="submission" date="2016-10" db="EMBL/GenBank/DDBJ databases">
        <authorList>
            <person name="de Groot N.N."/>
        </authorList>
    </citation>
    <scope>NUCLEOTIDE SEQUENCE [LARGE SCALE GENOMIC DNA]</scope>
    <source>
        <strain evidence="6 7">DSM 569</strain>
    </source>
</reference>
<comment type="cofactor">
    <cofactor evidence="1 5">
        <name>pyridoxal 5'-phosphate</name>
        <dbReference type="ChEBI" id="CHEBI:597326"/>
    </cofactor>
</comment>
<comment type="similarity">
    <text evidence="2 5">Belongs to the trans-sulfuration enzymes family.</text>
</comment>
<gene>
    <name evidence="6" type="ORF">SAMN04244560_01632</name>
</gene>
<feature type="modified residue" description="N6-(pyridoxal phosphate)lysine" evidence="4">
    <location>
        <position position="195"/>
    </location>
</feature>
<sequence>MKFNTLLIHGGKPFDERTGALSYPIYQATTYRQDGIGKHRGYEYSRTANPTREALEKLICELEAGVRGFAFSSGMAAISSVIMLFNYGDEILITKNVYGGTFRVFDKIFKKFGIIAKFIDTTDLDVVENAINNNTRAIFIETPTNPLLDVTDIKEIAKLSKKYEIITVVDNTFMTPFFQRPLELGADIVIHSATKYLGGHSDVLAGLVVVNSKELAEKMHFIQNSVGAVLGPQDSWLLIRGIKTLGIRMERHDRNAREIAEWLKGLPKVRKVYYPGLKEHKGHEVMKKQCSGFGGMISFELDDKDEVEKFISRLRVIYLAESLGAVESLISIPAQMTHASIPQEERLKLGIKDTLIRLSVGIEDVEDLKEDIFNALRR</sequence>
<evidence type="ECO:0000313" key="7">
    <source>
        <dbReference type="Proteomes" id="UP000183404"/>
    </source>
</evidence>
<dbReference type="PIRSF" id="PIRSF001434">
    <property type="entry name" value="CGS"/>
    <property type="match status" value="1"/>
</dbReference>
<dbReference type="GO" id="GO:0019346">
    <property type="term" value="P:transsulfuration"/>
    <property type="evidence" value="ECO:0007669"/>
    <property type="project" value="InterPro"/>
</dbReference>
<proteinExistence type="inferred from homology"/>
<dbReference type="InterPro" id="IPR015422">
    <property type="entry name" value="PyrdxlP-dep_Trfase_small"/>
</dbReference>
<dbReference type="FunFam" id="3.90.1150.10:FF:000008">
    <property type="entry name" value="Cystathionine gamma-synthase"/>
    <property type="match status" value="1"/>
</dbReference>
<dbReference type="InterPro" id="IPR015424">
    <property type="entry name" value="PyrdxlP-dep_Trfase"/>
</dbReference>